<evidence type="ECO:0000313" key="2">
    <source>
        <dbReference type="Proteomes" id="UP000265882"/>
    </source>
</evidence>
<dbReference type="InterPro" id="IPR010451">
    <property type="entry name" value="Acetoacetate_decarboxylase"/>
</dbReference>
<gene>
    <name evidence="1" type="ORF">C4520_08265</name>
</gene>
<reference evidence="1 2" key="1">
    <citation type="journal article" date="2017" name="ISME J.">
        <title>Energy and carbon metabolisms in a deep terrestrial subsurface fluid microbial community.</title>
        <authorList>
            <person name="Momper L."/>
            <person name="Jungbluth S.P."/>
            <person name="Lee M.D."/>
            <person name="Amend J.P."/>
        </authorList>
    </citation>
    <scope>NUCLEOTIDE SEQUENCE [LARGE SCALE GENOMIC DNA]</scope>
    <source>
        <strain evidence="1">SURF_5</strain>
    </source>
</reference>
<dbReference type="Gene3D" id="2.40.400.10">
    <property type="entry name" value="Acetoacetate decarboxylase-like"/>
    <property type="match status" value="1"/>
</dbReference>
<accession>A0A3A4P3F3</accession>
<evidence type="ECO:0008006" key="3">
    <source>
        <dbReference type="Google" id="ProtNLM"/>
    </source>
</evidence>
<proteinExistence type="predicted"/>
<dbReference type="Proteomes" id="UP000265882">
    <property type="component" value="Unassembled WGS sequence"/>
</dbReference>
<dbReference type="GO" id="GO:0016829">
    <property type="term" value="F:lyase activity"/>
    <property type="evidence" value="ECO:0007669"/>
    <property type="project" value="InterPro"/>
</dbReference>
<sequence length="282" mass="31894">MGFVKTYEEIAQMQRETGEFYEAQMLAVVWETKPEIVRRLLPPPLEPAERPLAFGFIADYPRTNFGVTYLEAALFLQARFKGETGAYCLSMPVTNDMAMAGGREVYGYPKKIAKIELNREGSDVEGWVERHGVRFLDVRAKLSGKFNMEGAQDVFSQILSQNGDGVVVAFNFKHFPAPEGGAFDYSPRLIREEVEFRPYLIEGGEAEIILNHSEYDPWDEVEVVKTLGAIYTHSNNIMRRGAVVAEVDPVSDSATRHSEVSERAQRQGFYGERGIEQCRRGY</sequence>
<feature type="non-terminal residue" evidence="1">
    <location>
        <position position="282"/>
    </location>
</feature>
<protein>
    <recommendedName>
        <fullName evidence="3">Acetoacetate decarboxylase</fullName>
    </recommendedName>
</protein>
<name>A0A3A4P3F3_ABYX5</name>
<dbReference type="InterPro" id="IPR023375">
    <property type="entry name" value="ADC_dom_sf"/>
</dbReference>
<evidence type="ECO:0000313" key="1">
    <source>
        <dbReference type="EMBL" id="RJP22371.1"/>
    </source>
</evidence>
<organism evidence="1 2">
    <name type="scientific">Abyssobacteria bacterium (strain SURF_5)</name>
    <dbReference type="NCBI Taxonomy" id="2093360"/>
    <lineage>
        <taxon>Bacteria</taxon>
        <taxon>Pseudomonadati</taxon>
        <taxon>Candidatus Hydrogenedentota</taxon>
        <taxon>Candidatus Abyssobacteria</taxon>
    </lineage>
</organism>
<dbReference type="EMBL" id="QZKU01000058">
    <property type="protein sequence ID" value="RJP22371.1"/>
    <property type="molecule type" value="Genomic_DNA"/>
</dbReference>
<dbReference type="AlphaFoldDB" id="A0A3A4P3F3"/>
<dbReference type="Pfam" id="PF06314">
    <property type="entry name" value="ADC"/>
    <property type="match status" value="1"/>
</dbReference>
<comment type="caution">
    <text evidence="1">The sequence shown here is derived from an EMBL/GenBank/DDBJ whole genome shotgun (WGS) entry which is preliminary data.</text>
</comment>
<dbReference type="SUPFAM" id="SSF160104">
    <property type="entry name" value="Acetoacetate decarboxylase-like"/>
    <property type="match status" value="1"/>
</dbReference>